<evidence type="ECO:0000313" key="4">
    <source>
        <dbReference type="EMBL" id="KAL3624967.1"/>
    </source>
</evidence>
<dbReference type="PANTHER" id="PTHR31662:SF90">
    <property type="entry name" value="DNA-BINDING STOREKEEPER PROTEIN-RELATED TRANSCRIPTIONAL REGULATOR-RELATED"/>
    <property type="match status" value="1"/>
</dbReference>
<feature type="compositionally biased region" description="Low complexity" evidence="2">
    <location>
        <begin position="92"/>
        <end position="101"/>
    </location>
</feature>
<dbReference type="PANTHER" id="PTHR31662">
    <property type="entry name" value="BNAANNG10740D PROTEIN-RELATED"/>
    <property type="match status" value="1"/>
</dbReference>
<feature type="compositionally biased region" description="Polar residues" evidence="2">
    <location>
        <begin position="7"/>
        <end position="42"/>
    </location>
</feature>
<dbReference type="EMBL" id="JAVIJP010000053">
    <property type="protein sequence ID" value="KAL3624967.1"/>
    <property type="molecule type" value="Genomic_DNA"/>
</dbReference>
<protein>
    <recommendedName>
        <fullName evidence="3">Glabrous enhancer-binding protein-like DBD domain-containing protein</fullName>
    </recommendedName>
</protein>
<organism evidence="4 5">
    <name type="scientific">Castilleja foliolosa</name>
    <dbReference type="NCBI Taxonomy" id="1961234"/>
    <lineage>
        <taxon>Eukaryota</taxon>
        <taxon>Viridiplantae</taxon>
        <taxon>Streptophyta</taxon>
        <taxon>Embryophyta</taxon>
        <taxon>Tracheophyta</taxon>
        <taxon>Spermatophyta</taxon>
        <taxon>Magnoliopsida</taxon>
        <taxon>eudicotyledons</taxon>
        <taxon>Gunneridae</taxon>
        <taxon>Pentapetalae</taxon>
        <taxon>asterids</taxon>
        <taxon>lamiids</taxon>
        <taxon>Lamiales</taxon>
        <taxon>Orobanchaceae</taxon>
        <taxon>Pedicularideae</taxon>
        <taxon>Castillejinae</taxon>
        <taxon>Castilleja</taxon>
    </lineage>
</organism>
<evidence type="ECO:0000256" key="1">
    <source>
        <dbReference type="ARBA" id="ARBA00010820"/>
    </source>
</evidence>
<name>A0ABD3C5X6_9LAMI</name>
<proteinExistence type="inferred from homology"/>
<feature type="region of interest" description="Disordered" evidence="2">
    <location>
        <begin position="1"/>
        <end position="116"/>
    </location>
</feature>
<dbReference type="GO" id="GO:0010468">
    <property type="term" value="P:regulation of gene expression"/>
    <property type="evidence" value="ECO:0007669"/>
    <property type="project" value="UniProtKB-ARBA"/>
</dbReference>
<evidence type="ECO:0000313" key="5">
    <source>
        <dbReference type="Proteomes" id="UP001632038"/>
    </source>
</evidence>
<dbReference type="InterPro" id="IPR007592">
    <property type="entry name" value="GEBP"/>
</dbReference>
<gene>
    <name evidence="4" type="ORF">CASFOL_031635</name>
</gene>
<dbReference type="Pfam" id="PF04504">
    <property type="entry name" value="GeBP-like_DBD"/>
    <property type="match status" value="1"/>
</dbReference>
<comment type="caution">
    <text evidence="4">The sequence shown here is derived from an EMBL/GenBank/DDBJ whole genome shotgun (WGS) entry which is preliminary data.</text>
</comment>
<dbReference type="Proteomes" id="UP001632038">
    <property type="component" value="Unassembled WGS sequence"/>
</dbReference>
<dbReference type="AlphaFoldDB" id="A0ABD3C5X6"/>
<keyword evidence="5" id="KW-1185">Reference proteome</keyword>
<comment type="similarity">
    <text evidence="1">Belongs to the GeBP family.</text>
</comment>
<evidence type="ECO:0000256" key="2">
    <source>
        <dbReference type="SAM" id="MobiDB-lite"/>
    </source>
</evidence>
<feature type="compositionally biased region" description="Low complexity" evidence="2">
    <location>
        <begin position="55"/>
        <end position="69"/>
    </location>
</feature>
<reference evidence="5" key="1">
    <citation type="journal article" date="2024" name="IScience">
        <title>Strigolactones Initiate the Formation of Haustorium-like Structures in Castilleja.</title>
        <authorList>
            <person name="Buerger M."/>
            <person name="Peterson D."/>
            <person name="Chory J."/>
        </authorList>
    </citation>
    <scope>NUCLEOTIDE SEQUENCE [LARGE SCALE GENOMIC DNA]</scope>
</reference>
<sequence length="317" mass="34851">MAHPSSEPGSHSSVTVPGSSPSEPELDTNQYIIVPSETQTEPQELHSDEEDSDETGSGSDSDETGSGSDPNETGSGSESDSNKSAPEPIAMVPVPGSSVPVAGKKRVANRKASAAKRYKKNPDFNRIFREEDEYTLLKGMLRWAETTKSGPLDDLDAFLRFVKGDLKANPTAGQLKSKIDKFKQKYTRNRRKQAQAGARNLSAHERRAYELSKLAWDNVYIKNQKVPRGWKEAEAEEMDVAASGGAGPRTEAAAEETGREIVSMDDVSADWSDDSRNGAQDFKSEWRELLKAELEVHLKILELKCETTRLVLGVLNR</sequence>
<accession>A0ABD3C5X6</accession>
<dbReference type="InterPro" id="IPR053932">
    <property type="entry name" value="GeBP-like_DBD"/>
</dbReference>
<feature type="compositionally biased region" description="Basic residues" evidence="2">
    <location>
        <begin position="103"/>
        <end position="116"/>
    </location>
</feature>
<feature type="region of interest" description="Disordered" evidence="2">
    <location>
        <begin position="239"/>
        <end position="258"/>
    </location>
</feature>
<evidence type="ECO:0000259" key="3">
    <source>
        <dbReference type="Pfam" id="PF04504"/>
    </source>
</evidence>
<feature type="compositionally biased region" description="Polar residues" evidence="2">
    <location>
        <begin position="70"/>
        <end position="84"/>
    </location>
</feature>
<feature type="domain" description="Glabrous enhancer-binding protein-like DBD" evidence="3">
    <location>
        <begin position="124"/>
        <end position="217"/>
    </location>
</feature>